<evidence type="ECO:0000313" key="5">
    <source>
        <dbReference type="EMBL" id="KZZ97047.1"/>
    </source>
</evidence>
<dbReference type="InterPro" id="IPR018200">
    <property type="entry name" value="USP_CS"/>
</dbReference>
<dbReference type="InterPro" id="IPR038765">
    <property type="entry name" value="Papain-like_cys_pep_sf"/>
</dbReference>
<comment type="caution">
    <text evidence="5">The sequence shown here is derived from an EMBL/GenBank/DDBJ whole genome shotgun (WGS) entry which is preliminary data.</text>
</comment>
<dbReference type="InterPro" id="IPR028889">
    <property type="entry name" value="USP"/>
</dbReference>
<keyword evidence="2" id="KW-0863">Zinc-finger</keyword>
<organism evidence="5 6">
    <name type="scientific">Ascosphaera apis ARSEF 7405</name>
    <dbReference type="NCBI Taxonomy" id="392613"/>
    <lineage>
        <taxon>Eukaryota</taxon>
        <taxon>Fungi</taxon>
        <taxon>Dikarya</taxon>
        <taxon>Ascomycota</taxon>
        <taxon>Pezizomycotina</taxon>
        <taxon>Eurotiomycetes</taxon>
        <taxon>Eurotiomycetidae</taxon>
        <taxon>Onygenales</taxon>
        <taxon>Ascosphaeraceae</taxon>
        <taxon>Ascosphaera</taxon>
    </lineage>
</organism>
<dbReference type="OrthoDB" id="289038at2759"/>
<evidence type="ECO:0000256" key="1">
    <source>
        <dbReference type="ARBA" id="ARBA00022723"/>
    </source>
</evidence>
<dbReference type="PROSITE" id="PS00972">
    <property type="entry name" value="USP_1"/>
    <property type="match status" value="1"/>
</dbReference>
<keyword evidence="3" id="KW-0862">Zinc</keyword>
<protein>
    <submittedName>
        <fullName evidence="5">Ubiquitin carboxyl-terminal hydrolase family protein</fullName>
    </submittedName>
</protein>
<gene>
    <name evidence="5" type="ORF">AAP_00690</name>
</gene>
<dbReference type="InterPro" id="IPR001607">
    <property type="entry name" value="Znf_UBP"/>
</dbReference>
<dbReference type="GO" id="GO:0005829">
    <property type="term" value="C:cytosol"/>
    <property type="evidence" value="ECO:0007669"/>
    <property type="project" value="TreeGrafter"/>
</dbReference>
<reference evidence="5 6" key="1">
    <citation type="journal article" date="2016" name="Genome Biol. Evol.">
        <title>Divergent and convergent evolution of fungal pathogenicity.</title>
        <authorList>
            <person name="Shang Y."/>
            <person name="Xiao G."/>
            <person name="Zheng P."/>
            <person name="Cen K."/>
            <person name="Zhan S."/>
            <person name="Wang C."/>
        </authorList>
    </citation>
    <scope>NUCLEOTIDE SEQUENCE [LARGE SCALE GENOMIC DNA]</scope>
    <source>
        <strain evidence="5 6">ARSEF 7405</strain>
    </source>
</reference>
<dbReference type="SUPFAM" id="SSF54001">
    <property type="entry name" value="Cysteine proteinases"/>
    <property type="match status" value="1"/>
</dbReference>
<dbReference type="InterPro" id="IPR013083">
    <property type="entry name" value="Znf_RING/FYVE/PHD"/>
</dbReference>
<dbReference type="EMBL" id="AZGZ01000002">
    <property type="protein sequence ID" value="KZZ97047.1"/>
    <property type="molecule type" value="Genomic_DNA"/>
</dbReference>
<dbReference type="GO" id="GO:0008270">
    <property type="term" value="F:zinc ion binding"/>
    <property type="evidence" value="ECO:0007669"/>
    <property type="project" value="UniProtKB-KW"/>
</dbReference>
<dbReference type="Proteomes" id="UP000242877">
    <property type="component" value="Unassembled WGS sequence"/>
</dbReference>
<proteinExistence type="predicted"/>
<dbReference type="Gene3D" id="3.90.70.10">
    <property type="entry name" value="Cysteine proteinases"/>
    <property type="match status" value="2"/>
</dbReference>
<dbReference type="InterPro" id="IPR001394">
    <property type="entry name" value="Peptidase_C19_UCH"/>
</dbReference>
<dbReference type="Pfam" id="PF00443">
    <property type="entry name" value="UCH"/>
    <property type="match status" value="2"/>
</dbReference>
<dbReference type="PROSITE" id="PS50235">
    <property type="entry name" value="USP_3"/>
    <property type="match status" value="1"/>
</dbReference>
<evidence type="ECO:0000256" key="2">
    <source>
        <dbReference type="ARBA" id="ARBA00022771"/>
    </source>
</evidence>
<keyword evidence="6" id="KW-1185">Reference proteome</keyword>
<dbReference type="GO" id="GO:0004843">
    <property type="term" value="F:cysteine-type deubiquitinase activity"/>
    <property type="evidence" value="ECO:0007669"/>
    <property type="project" value="InterPro"/>
</dbReference>
<dbReference type="InterPro" id="IPR050164">
    <property type="entry name" value="Peptidase_C19"/>
</dbReference>
<feature type="domain" description="USP" evidence="4">
    <location>
        <begin position="1"/>
        <end position="361"/>
    </location>
</feature>
<evidence type="ECO:0000259" key="4">
    <source>
        <dbReference type="PROSITE" id="PS50235"/>
    </source>
</evidence>
<evidence type="ECO:0000256" key="3">
    <source>
        <dbReference type="ARBA" id="ARBA00022833"/>
    </source>
</evidence>
<dbReference type="Pfam" id="PF02148">
    <property type="entry name" value="zf-UBP"/>
    <property type="match status" value="1"/>
</dbReference>
<sequence length="367" mass="41726">MDPEYGCEHLRPLLERNDKTTANFYKTLFRVQKTRSFKPKKLSPNSTKSRGFALLKPVYVCLQCQYLAPKNERNAHARKHGHRFCKYPLRASLPSPPEAYFECLYVQVVDSRTGEVYCQRCQDFVYDFNLERFLATSSKGEVVRNISTQSGSLTQEGLPEIDEEDAAYISTNTSKRSCGREGVRGLYNLGQTCYMNVILQTLLHDGFLTTYFLGNGHRTFDCTDEHCVSCALCETFAEFNNDENTGSICSLNVLHASWVASPERFERTPTTTEKMQGKIDFPLSINMMPYTTDPSAQNSGRYMYDLSSAIVHTGTTVDSGHYYAYCRQGEQWFLFNDDKVLQVSIADVLNANAYLLFYTVRSLSGPK</sequence>
<dbReference type="Gene3D" id="3.30.40.10">
    <property type="entry name" value="Zinc/RING finger domain, C3HC4 (zinc finger)"/>
    <property type="match status" value="1"/>
</dbReference>
<dbReference type="PANTHER" id="PTHR24006:SF937">
    <property type="entry name" value="UBIQUITIN CARBOXYL-TERMINAL HYDROLASE"/>
    <property type="match status" value="1"/>
</dbReference>
<accession>A0A168CV43</accession>
<dbReference type="GO" id="GO:0005634">
    <property type="term" value="C:nucleus"/>
    <property type="evidence" value="ECO:0007669"/>
    <property type="project" value="TreeGrafter"/>
</dbReference>
<dbReference type="PANTHER" id="PTHR24006">
    <property type="entry name" value="UBIQUITIN CARBOXYL-TERMINAL HYDROLASE"/>
    <property type="match status" value="1"/>
</dbReference>
<keyword evidence="5" id="KW-0378">Hydrolase</keyword>
<dbReference type="AlphaFoldDB" id="A0A168CV43"/>
<evidence type="ECO:0000313" key="6">
    <source>
        <dbReference type="Proteomes" id="UP000242877"/>
    </source>
</evidence>
<dbReference type="SUPFAM" id="SSF57850">
    <property type="entry name" value="RING/U-box"/>
    <property type="match status" value="1"/>
</dbReference>
<keyword evidence="1" id="KW-0479">Metal-binding</keyword>
<dbReference type="GO" id="GO:0016579">
    <property type="term" value="P:protein deubiquitination"/>
    <property type="evidence" value="ECO:0007669"/>
    <property type="project" value="InterPro"/>
</dbReference>
<dbReference type="VEuPathDB" id="FungiDB:AAP_00690"/>
<name>A0A168CV43_9EURO</name>